<evidence type="ECO:0000259" key="1">
    <source>
        <dbReference type="Pfam" id="PF08530"/>
    </source>
</evidence>
<dbReference type="Pfam" id="PF08530">
    <property type="entry name" value="PepX_C"/>
    <property type="match status" value="1"/>
</dbReference>
<dbReference type="InterPro" id="IPR008979">
    <property type="entry name" value="Galactose-bd-like_sf"/>
</dbReference>
<keyword evidence="2" id="KW-0031">Aminopeptidase</keyword>
<sequence length="142" mass="15871">MTLVELEVVVDRPQAFIVVRLNEASPDGVSRRVTYGVLNLAHRNSHETLTPIIPGEKMHITMKLNGIAHSFAPGNHLRLAISTTYWPLLWPAPEKVNLKIFVKNSKLTLPTRAPCAEDNSLFVFPEPESAPPLSLIYLRNPL</sequence>
<reference evidence="2 3" key="1">
    <citation type="submission" date="2018-06" db="EMBL/GenBank/DDBJ databases">
        <authorList>
            <consortium name="Pathogen Informatics"/>
            <person name="Doyle S."/>
        </authorList>
    </citation>
    <scope>NUCLEOTIDE SEQUENCE [LARGE SCALE GENOMIC DNA]</scope>
    <source>
        <strain evidence="2 3">NCTC13315</strain>
    </source>
</reference>
<dbReference type="RefSeq" id="WP_115304271.1">
    <property type="nucleotide sequence ID" value="NZ_CAAAHO010000012.1"/>
</dbReference>
<evidence type="ECO:0000313" key="3">
    <source>
        <dbReference type="Proteomes" id="UP000254968"/>
    </source>
</evidence>
<accession>A0A378JR51</accession>
<keyword evidence="2" id="KW-0378">Hydrolase</keyword>
<dbReference type="InterPro" id="IPR013736">
    <property type="entry name" value="Xaa-Pro_dipept_C"/>
</dbReference>
<protein>
    <submittedName>
        <fullName evidence="2">X-prolyl-dipeptidyl aminopeptidase</fullName>
    </submittedName>
</protein>
<keyword evidence="3" id="KW-1185">Reference proteome</keyword>
<proteinExistence type="predicted"/>
<gene>
    <name evidence="2" type="ORF">NCTC13315_03028</name>
</gene>
<dbReference type="AlphaFoldDB" id="A0A378JR51"/>
<keyword evidence="2" id="KW-0645">Protease</keyword>
<organism evidence="2 3">
    <name type="scientific">Legionella beliardensis</name>
    <dbReference type="NCBI Taxonomy" id="91822"/>
    <lineage>
        <taxon>Bacteria</taxon>
        <taxon>Pseudomonadati</taxon>
        <taxon>Pseudomonadota</taxon>
        <taxon>Gammaproteobacteria</taxon>
        <taxon>Legionellales</taxon>
        <taxon>Legionellaceae</taxon>
        <taxon>Legionella</taxon>
    </lineage>
</organism>
<name>A0A378JR51_9GAMM</name>
<feature type="domain" description="Xaa-Pro dipeptidyl-peptidase C-terminal" evidence="1">
    <location>
        <begin position="4"/>
        <end position="98"/>
    </location>
</feature>
<dbReference type="GO" id="GO:0004177">
    <property type="term" value="F:aminopeptidase activity"/>
    <property type="evidence" value="ECO:0007669"/>
    <property type="project" value="UniProtKB-KW"/>
</dbReference>
<dbReference type="Gene3D" id="2.60.120.260">
    <property type="entry name" value="Galactose-binding domain-like"/>
    <property type="match status" value="1"/>
</dbReference>
<dbReference type="EMBL" id="UGNV01000004">
    <property type="protein sequence ID" value="STX55657.1"/>
    <property type="molecule type" value="Genomic_DNA"/>
</dbReference>
<evidence type="ECO:0000313" key="2">
    <source>
        <dbReference type="EMBL" id="STX55657.1"/>
    </source>
</evidence>
<dbReference type="SUPFAM" id="SSF49785">
    <property type="entry name" value="Galactose-binding domain-like"/>
    <property type="match status" value="1"/>
</dbReference>
<dbReference type="GO" id="GO:0008239">
    <property type="term" value="F:dipeptidyl-peptidase activity"/>
    <property type="evidence" value="ECO:0007669"/>
    <property type="project" value="InterPro"/>
</dbReference>
<dbReference type="OrthoDB" id="9806163at2"/>
<dbReference type="Proteomes" id="UP000254968">
    <property type="component" value="Unassembled WGS sequence"/>
</dbReference>